<dbReference type="PANTHER" id="PTHR42693:SF33">
    <property type="entry name" value="ARYLSULFATASE"/>
    <property type="match status" value="1"/>
</dbReference>
<evidence type="ECO:0000259" key="2">
    <source>
        <dbReference type="Pfam" id="PF00884"/>
    </source>
</evidence>
<accession>A0A5N6GSL5</accession>
<dbReference type="SUPFAM" id="SSF53649">
    <property type="entry name" value="Alkaline phosphatase-like"/>
    <property type="match status" value="1"/>
</dbReference>
<dbReference type="InterPro" id="IPR017850">
    <property type="entry name" value="Alkaline_phosphatase_core_sf"/>
</dbReference>
<organism evidence="3">
    <name type="scientific">Aspergillus flavus</name>
    <dbReference type="NCBI Taxonomy" id="5059"/>
    <lineage>
        <taxon>Eukaryota</taxon>
        <taxon>Fungi</taxon>
        <taxon>Dikarya</taxon>
        <taxon>Ascomycota</taxon>
        <taxon>Pezizomycotina</taxon>
        <taxon>Eurotiomycetes</taxon>
        <taxon>Eurotiomycetidae</taxon>
        <taxon>Eurotiales</taxon>
        <taxon>Aspergillaceae</taxon>
        <taxon>Aspergillus</taxon>
        <taxon>Aspergillus subgen. Circumdati</taxon>
    </lineage>
</organism>
<name>A0A5N6GSL5_ASPFL</name>
<dbReference type="InterPro" id="IPR050738">
    <property type="entry name" value="Sulfatase"/>
</dbReference>
<evidence type="ECO:0000313" key="3">
    <source>
        <dbReference type="EMBL" id="KAB8244797.1"/>
    </source>
</evidence>
<dbReference type="EMBL" id="ML734621">
    <property type="protein sequence ID" value="KAB8244797.1"/>
    <property type="molecule type" value="Genomic_DNA"/>
</dbReference>
<reference evidence="3" key="1">
    <citation type="submission" date="2019-04" db="EMBL/GenBank/DDBJ databases">
        <title>Friends and foes A comparative genomics study of 23 Aspergillus species from section Flavi.</title>
        <authorList>
            <consortium name="DOE Joint Genome Institute"/>
            <person name="Kjaerbolling I."/>
            <person name="Vesth T."/>
            <person name="Frisvad J.C."/>
            <person name="Nybo J.L."/>
            <person name="Theobald S."/>
            <person name="Kildgaard S."/>
            <person name="Isbrandt T."/>
            <person name="Kuo A."/>
            <person name="Sato A."/>
            <person name="Lyhne E.K."/>
            <person name="Kogle M.E."/>
            <person name="Wiebenga A."/>
            <person name="Kun R.S."/>
            <person name="Lubbers R.J."/>
            <person name="Makela M.R."/>
            <person name="Barry K."/>
            <person name="Chovatia M."/>
            <person name="Clum A."/>
            <person name="Daum C."/>
            <person name="Haridas S."/>
            <person name="He G."/>
            <person name="LaButti K."/>
            <person name="Lipzen A."/>
            <person name="Mondo S."/>
            <person name="Riley R."/>
            <person name="Salamov A."/>
            <person name="Simmons B.A."/>
            <person name="Magnuson J.K."/>
            <person name="Henrissat B."/>
            <person name="Mortensen U.H."/>
            <person name="Larsen T.O."/>
            <person name="Devries R.P."/>
            <person name="Grigoriev I.V."/>
            <person name="Machida M."/>
            <person name="Baker S.E."/>
            <person name="Andersen M.R."/>
        </authorList>
    </citation>
    <scope>NUCLEOTIDE SEQUENCE [LARGE SCALE GENOMIC DNA]</scope>
    <source>
        <strain evidence="3">CBS 121.62</strain>
    </source>
</reference>
<protein>
    <submittedName>
        <fullName evidence="3">Alkaline-phosphatase-like protein</fullName>
    </submittedName>
</protein>
<dbReference type="PANTHER" id="PTHR42693">
    <property type="entry name" value="ARYLSULFATASE FAMILY MEMBER"/>
    <property type="match status" value="1"/>
</dbReference>
<sequence>MAVPVSRGRDRRPNIIFIMADDHASKAISCYGAGINHTPNIDRLATEGMKFNHCYVTNSICTPSRAAILCGTYNHVNGVMTLNDHVSYKQREPSIAAILTTCR</sequence>
<dbReference type="InterPro" id="IPR000917">
    <property type="entry name" value="Sulfatase_N"/>
</dbReference>
<comment type="similarity">
    <text evidence="1">Belongs to the sulfatase family.</text>
</comment>
<gene>
    <name evidence="3" type="ORF">BDV35DRAFT_358647</name>
</gene>
<dbReference type="Gene3D" id="3.40.720.10">
    <property type="entry name" value="Alkaline Phosphatase, subunit A"/>
    <property type="match status" value="1"/>
</dbReference>
<dbReference type="GO" id="GO:0004065">
    <property type="term" value="F:arylsulfatase activity"/>
    <property type="evidence" value="ECO:0007669"/>
    <property type="project" value="TreeGrafter"/>
</dbReference>
<evidence type="ECO:0000256" key="1">
    <source>
        <dbReference type="ARBA" id="ARBA00008779"/>
    </source>
</evidence>
<proteinExistence type="inferred from homology"/>
<dbReference type="AlphaFoldDB" id="A0A5N6GSL5"/>
<dbReference type="Pfam" id="PF00884">
    <property type="entry name" value="Sulfatase"/>
    <property type="match status" value="1"/>
</dbReference>
<feature type="domain" description="Sulfatase N-terminal" evidence="2">
    <location>
        <begin position="13"/>
        <end position="100"/>
    </location>
</feature>
<dbReference type="VEuPathDB" id="FungiDB:AFLA_001709"/>
<dbReference type="Proteomes" id="UP000325434">
    <property type="component" value="Unassembled WGS sequence"/>
</dbReference>